<evidence type="ECO:0000256" key="2">
    <source>
        <dbReference type="ARBA" id="ARBA00001946"/>
    </source>
</evidence>
<dbReference type="PROSITE" id="PS00792">
    <property type="entry name" value="DHPS_1"/>
    <property type="match status" value="1"/>
</dbReference>
<evidence type="ECO:0000256" key="3">
    <source>
        <dbReference type="ARBA" id="ARBA00004763"/>
    </source>
</evidence>
<evidence type="ECO:0000256" key="1">
    <source>
        <dbReference type="ARBA" id="ARBA00000012"/>
    </source>
</evidence>
<evidence type="ECO:0000256" key="5">
    <source>
        <dbReference type="ARBA" id="ARBA00022679"/>
    </source>
</evidence>
<dbReference type="GO" id="GO:0005829">
    <property type="term" value="C:cytosol"/>
    <property type="evidence" value="ECO:0007669"/>
    <property type="project" value="TreeGrafter"/>
</dbReference>
<reference evidence="11 12" key="1">
    <citation type="journal article" date="2013" name="Genome Biol. Evol.">
        <title>Genome evolution and phylogenomic analysis of candidatus kinetoplastibacterium, the betaproteobacterial endosymbionts of strigomonas and angomonas.</title>
        <authorList>
            <person name="Alves J.M."/>
            <person name="Serrano M.G."/>
            <person name="Maia da Silva F."/>
            <person name="Voegtly L.J."/>
            <person name="Matveyev A.V."/>
            <person name="Teixeira M.M."/>
            <person name="Camargo E.P."/>
            <person name="Buck G.A."/>
        </authorList>
    </citation>
    <scope>NUCLEOTIDE SEQUENCE [LARGE SCALE GENOMIC DNA]</scope>
    <source>
        <strain evidence="11 12">TCC012E</strain>
    </source>
</reference>
<dbReference type="RefSeq" id="WP_015389974.1">
    <property type="nucleotide sequence ID" value="NC_020285.1"/>
</dbReference>
<comment type="pathway">
    <text evidence="3 9">Cofactor biosynthesis; tetrahydrofolate biosynthesis; 7,8-dihydrofolate from 2-amino-4-hydroxy-6-hydroxymethyl-7,8-dihydropteridine diphosphate and 4-aminobenzoate: step 1/2.</text>
</comment>
<dbReference type="Proteomes" id="UP000011563">
    <property type="component" value="Chromosome"/>
</dbReference>
<dbReference type="EC" id="2.5.1.15" evidence="4 9"/>
<sequence>MDKKFQCGRFEFSLDRPIVMGIINVTPDSFSDGGDYYSIDSAIERAHNMINEGVDILDIGGESSRPGSDRISSSEELKRLLPVIESLKDCGVPLSIDTYKPDIMKHAIDMNVDMINDICGFTRAGALEVVAPSNCGLCVMYMNGDISNMHDCFPKMDVVEESKIFFTKQLNNLLTCSPSIKNRVVLDPGLGFGKTIEQNYYMINHLEELRVFSCPLMVGVSRKSMIGKIVDRSVTDRLCSSVSCALISVMYGANIVRVHDVAETVDSLKILSAIKQGIFL</sequence>
<dbReference type="GO" id="GO:0004156">
    <property type="term" value="F:dihydropteroate synthase activity"/>
    <property type="evidence" value="ECO:0007669"/>
    <property type="project" value="UniProtKB-EC"/>
</dbReference>
<dbReference type="SUPFAM" id="SSF51717">
    <property type="entry name" value="Dihydropteroate synthetase-like"/>
    <property type="match status" value="1"/>
</dbReference>
<dbReference type="InterPro" id="IPR006390">
    <property type="entry name" value="DHP_synth_dom"/>
</dbReference>
<evidence type="ECO:0000256" key="7">
    <source>
        <dbReference type="ARBA" id="ARBA00022842"/>
    </source>
</evidence>
<comment type="function">
    <text evidence="9">Catalyzes the condensation of para-aminobenzoate (pABA) with 6-hydroxymethyl-7,8-dihydropterin diphosphate (DHPt-PP) to form 7,8-dihydropteroate (H2Pte), the immediate precursor of folate derivatives.</text>
</comment>
<evidence type="ECO:0000256" key="4">
    <source>
        <dbReference type="ARBA" id="ARBA00012458"/>
    </source>
</evidence>
<dbReference type="PANTHER" id="PTHR20941">
    <property type="entry name" value="FOLATE SYNTHESIS PROTEINS"/>
    <property type="match status" value="1"/>
</dbReference>
<evidence type="ECO:0000256" key="8">
    <source>
        <dbReference type="ARBA" id="ARBA00022909"/>
    </source>
</evidence>
<dbReference type="PROSITE" id="PS00793">
    <property type="entry name" value="DHPS_2"/>
    <property type="match status" value="1"/>
</dbReference>
<evidence type="ECO:0000256" key="9">
    <source>
        <dbReference type="RuleBase" id="RU361205"/>
    </source>
</evidence>
<keyword evidence="7 9" id="KW-0460">Magnesium</keyword>
<protein>
    <recommendedName>
        <fullName evidence="4 9">Dihydropteroate synthase</fullName>
        <shortName evidence="9">DHPS</shortName>
        <ecNumber evidence="4 9">2.5.1.15</ecNumber>
    </recommendedName>
    <alternativeName>
        <fullName evidence="9">Dihydropteroate pyrophosphorylase</fullName>
    </alternativeName>
</protein>
<keyword evidence="6 9" id="KW-0479">Metal-binding</keyword>
<dbReference type="PATRIC" id="fig|1208922.3.peg.146"/>
<evidence type="ECO:0000256" key="6">
    <source>
        <dbReference type="ARBA" id="ARBA00022723"/>
    </source>
</evidence>
<dbReference type="GO" id="GO:0046656">
    <property type="term" value="P:folic acid biosynthetic process"/>
    <property type="evidence" value="ECO:0007669"/>
    <property type="project" value="UniProtKB-KW"/>
</dbReference>
<dbReference type="PANTHER" id="PTHR20941:SF1">
    <property type="entry name" value="FOLIC ACID SYNTHESIS PROTEIN FOL1"/>
    <property type="match status" value="1"/>
</dbReference>
<organism evidence="11 12">
    <name type="scientific">Candidatus Kinetoplastidibacterium blastocrithidiae TCC012E</name>
    <dbReference type="NCBI Taxonomy" id="1208922"/>
    <lineage>
        <taxon>Bacteria</taxon>
        <taxon>Pseudomonadati</taxon>
        <taxon>Pseudomonadota</taxon>
        <taxon>Betaproteobacteria</taxon>
        <taxon>Candidatus Kinetoplastidibacterium</taxon>
    </lineage>
</organism>
<accession>M1M342</accession>
<dbReference type="GO" id="GO:0046654">
    <property type="term" value="P:tetrahydrofolate biosynthetic process"/>
    <property type="evidence" value="ECO:0007669"/>
    <property type="project" value="UniProtKB-UniPathway"/>
</dbReference>
<gene>
    <name evidence="11" type="ORF">BCUE_0377</name>
</gene>
<keyword evidence="12" id="KW-1185">Reference proteome</keyword>
<dbReference type="AlphaFoldDB" id="M1M342"/>
<comment type="catalytic activity">
    <reaction evidence="1">
        <text>(7,8-dihydropterin-6-yl)methyl diphosphate + 4-aminobenzoate = 7,8-dihydropteroate + diphosphate</text>
        <dbReference type="Rhea" id="RHEA:19949"/>
        <dbReference type="ChEBI" id="CHEBI:17836"/>
        <dbReference type="ChEBI" id="CHEBI:17839"/>
        <dbReference type="ChEBI" id="CHEBI:33019"/>
        <dbReference type="ChEBI" id="CHEBI:72950"/>
        <dbReference type="EC" id="2.5.1.15"/>
    </reaction>
</comment>
<dbReference type="UniPathway" id="UPA00077">
    <property type="reaction ID" value="UER00156"/>
</dbReference>
<dbReference type="PROSITE" id="PS50972">
    <property type="entry name" value="PTERIN_BINDING"/>
    <property type="match status" value="1"/>
</dbReference>
<dbReference type="EMBL" id="CP003807">
    <property type="protein sequence ID" value="AGF49594.1"/>
    <property type="molecule type" value="Genomic_DNA"/>
</dbReference>
<feature type="domain" description="Pterin-binding" evidence="10">
    <location>
        <begin position="17"/>
        <end position="269"/>
    </location>
</feature>
<keyword evidence="5 9" id="KW-0808">Transferase</keyword>
<dbReference type="InterPro" id="IPR000489">
    <property type="entry name" value="Pterin-binding_dom"/>
</dbReference>
<evidence type="ECO:0000313" key="11">
    <source>
        <dbReference type="EMBL" id="AGF49594.1"/>
    </source>
</evidence>
<dbReference type="KEGG" id="kbt:BCUE_0377"/>
<dbReference type="InterPro" id="IPR011005">
    <property type="entry name" value="Dihydropteroate_synth-like_sf"/>
</dbReference>
<dbReference type="NCBIfam" id="TIGR01496">
    <property type="entry name" value="DHPS"/>
    <property type="match status" value="1"/>
</dbReference>
<dbReference type="Pfam" id="PF00809">
    <property type="entry name" value="Pterin_bind"/>
    <property type="match status" value="1"/>
</dbReference>
<dbReference type="GO" id="GO:0046872">
    <property type="term" value="F:metal ion binding"/>
    <property type="evidence" value="ECO:0007669"/>
    <property type="project" value="UniProtKB-KW"/>
</dbReference>
<comment type="cofactor">
    <cofactor evidence="2 9">
        <name>Mg(2+)</name>
        <dbReference type="ChEBI" id="CHEBI:18420"/>
    </cofactor>
</comment>
<keyword evidence="8 9" id="KW-0289">Folate biosynthesis</keyword>
<comment type="similarity">
    <text evidence="9">Belongs to the DHPS family.</text>
</comment>
<dbReference type="Gene3D" id="3.20.20.20">
    <property type="entry name" value="Dihydropteroate synthase-like"/>
    <property type="match status" value="1"/>
</dbReference>
<evidence type="ECO:0000259" key="10">
    <source>
        <dbReference type="PROSITE" id="PS50972"/>
    </source>
</evidence>
<dbReference type="HOGENOM" id="CLU_008023_0_3_4"/>
<dbReference type="InterPro" id="IPR045031">
    <property type="entry name" value="DHP_synth-like"/>
</dbReference>
<proteinExistence type="inferred from homology"/>
<evidence type="ECO:0000313" key="12">
    <source>
        <dbReference type="Proteomes" id="UP000011563"/>
    </source>
</evidence>
<name>M1M342_9PROT</name>
<dbReference type="CDD" id="cd00739">
    <property type="entry name" value="DHPS"/>
    <property type="match status" value="1"/>
</dbReference>